<feature type="domain" description="Aminomethyltransferase C-terminal" evidence="10">
    <location>
        <begin position="280"/>
        <end position="357"/>
    </location>
</feature>
<name>A0A0J8VNF6_9ENTR</name>
<dbReference type="InterPro" id="IPR022903">
    <property type="entry name" value="GcvT_bac"/>
</dbReference>
<accession>A0A0J8VNF6</accession>
<dbReference type="AlphaFoldDB" id="A0A0J8VNF6"/>
<dbReference type="GO" id="GO:0005960">
    <property type="term" value="C:glycine cleavage complex"/>
    <property type="evidence" value="ECO:0007669"/>
    <property type="project" value="InterPro"/>
</dbReference>
<evidence type="ECO:0000256" key="4">
    <source>
        <dbReference type="ARBA" id="ARBA00022679"/>
    </source>
</evidence>
<dbReference type="STRING" id="1121863.GCA_000621185_02394"/>
<evidence type="ECO:0000313" key="12">
    <source>
        <dbReference type="Proteomes" id="UP000037315"/>
    </source>
</evidence>
<dbReference type="Gene3D" id="3.30.70.1400">
    <property type="entry name" value="Aminomethyltransferase beta-barrel domains"/>
    <property type="match status" value="1"/>
</dbReference>
<dbReference type="GO" id="GO:0019464">
    <property type="term" value="P:glycine decarboxylation via glycine cleavage system"/>
    <property type="evidence" value="ECO:0007669"/>
    <property type="project" value="UniProtKB-UniRule"/>
</dbReference>
<dbReference type="RefSeq" id="WP_024555535.1">
    <property type="nucleotide sequence ID" value="NZ_LFEJ01000014.1"/>
</dbReference>
<evidence type="ECO:0000256" key="1">
    <source>
        <dbReference type="ARBA" id="ARBA00008609"/>
    </source>
</evidence>
<feature type="binding site" evidence="8">
    <location>
        <position position="196"/>
    </location>
    <ligand>
        <name>substrate</name>
    </ligand>
</feature>
<comment type="similarity">
    <text evidence="1 7">Belongs to the GcvT family.</text>
</comment>
<dbReference type="NCBIfam" id="TIGR00528">
    <property type="entry name" value="gcvT"/>
    <property type="match status" value="1"/>
</dbReference>
<dbReference type="Pfam" id="PF01571">
    <property type="entry name" value="GCV_T"/>
    <property type="match status" value="1"/>
</dbReference>
<evidence type="ECO:0000256" key="5">
    <source>
        <dbReference type="ARBA" id="ARBA00031395"/>
    </source>
</evidence>
<dbReference type="InterPro" id="IPR028896">
    <property type="entry name" value="GcvT/YgfZ/DmdA"/>
</dbReference>
<dbReference type="SUPFAM" id="SSF103025">
    <property type="entry name" value="Folate-binding domain"/>
    <property type="match status" value="1"/>
</dbReference>
<dbReference type="FunFam" id="3.30.70.1400:FF:000001">
    <property type="entry name" value="Aminomethyltransferase"/>
    <property type="match status" value="1"/>
</dbReference>
<dbReference type="PIRSF" id="PIRSF006487">
    <property type="entry name" value="GcvT"/>
    <property type="match status" value="1"/>
</dbReference>
<evidence type="ECO:0000256" key="8">
    <source>
        <dbReference type="PIRSR" id="PIRSR006487-1"/>
    </source>
</evidence>
<dbReference type="PANTHER" id="PTHR43757">
    <property type="entry name" value="AMINOMETHYLTRANSFERASE"/>
    <property type="match status" value="1"/>
</dbReference>
<dbReference type="FunFam" id="2.40.30.110:FF:000001">
    <property type="entry name" value="Aminomethyltransferase"/>
    <property type="match status" value="1"/>
</dbReference>
<dbReference type="InterPro" id="IPR029043">
    <property type="entry name" value="GcvT/YgfZ_C"/>
</dbReference>
<dbReference type="InterPro" id="IPR013977">
    <property type="entry name" value="GcvT_C"/>
</dbReference>
<dbReference type="EMBL" id="LFEJ01000014">
    <property type="protein sequence ID" value="KMV34527.1"/>
    <property type="molecule type" value="Genomic_DNA"/>
</dbReference>
<dbReference type="SUPFAM" id="SSF101790">
    <property type="entry name" value="Aminomethyltransferase beta-barrel domain"/>
    <property type="match status" value="1"/>
</dbReference>
<dbReference type="InterPro" id="IPR027266">
    <property type="entry name" value="TrmE/GcvT-like"/>
</dbReference>
<dbReference type="PATRIC" id="fig|1656095.3.peg.1073"/>
<evidence type="ECO:0000259" key="10">
    <source>
        <dbReference type="Pfam" id="PF08669"/>
    </source>
</evidence>
<comment type="caution">
    <text evidence="11">The sequence shown here is derived from an EMBL/GenBank/DDBJ whole genome shotgun (WGS) entry which is preliminary data.</text>
</comment>
<dbReference type="PANTHER" id="PTHR43757:SF2">
    <property type="entry name" value="AMINOMETHYLTRANSFERASE, MITOCHONDRIAL"/>
    <property type="match status" value="1"/>
</dbReference>
<evidence type="ECO:0000256" key="2">
    <source>
        <dbReference type="ARBA" id="ARBA00012616"/>
    </source>
</evidence>
<dbReference type="InterPro" id="IPR006223">
    <property type="entry name" value="GcvT"/>
</dbReference>
<organism evidence="11 12">
    <name type="scientific">Franconibacter pulveris</name>
    <dbReference type="NCBI Taxonomy" id="435910"/>
    <lineage>
        <taxon>Bacteria</taxon>
        <taxon>Pseudomonadati</taxon>
        <taxon>Pseudomonadota</taxon>
        <taxon>Gammaproteobacteria</taxon>
        <taxon>Enterobacterales</taxon>
        <taxon>Enterobacteriaceae</taxon>
        <taxon>Franconibacter</taxon>
    </lineage>
</organism>
<keyword evidence="3 7" id="KW-0032">Aminotransferase</keyword>
<comment type="function">
    <text evidence="7">The glycine cleavage system catalyzes the degradation of glycine.</text>
</comment>
<gene>
    <name evidence="7 11" type="primary">gcvT</name>
    <name evidence="11" type="ORF">ACH50_10255</name>
</gene>
<dbReference type="GO" id="GO:0004047">
    <property type="term" value="F:aminomethyltransferase activity"/>
    <property type="evidence" value="ECO:0007669"/>
    <property type="project" value="UniProtKB-UniRule"/>
</dbReference>
<dbReference type="Proteomes" id="UP000037315">
    <property type="component" value="Unassembled WGS sequence"/>
</dbReference>
<keyword evidence="12" id="KW-1185">Reference proteome</keyword>
<dbReference type="Gene3D" id="3.30.1360.120">
    <property type="entry name" value="Probable tRNA modification gtpase trme, domain 1"/>
    <property type="match status" value="1"/>
</dbReference>
<evidence type="ECO:0000259" key="9">
    <source>
        <dbReference type="Pfam" id="PF01571"/>
    </source>
</evidence>
<dbReference type="NCBIfam" id="NF001567">
    <property type="entry name" value="PRK00389.1"/>
    <property type="match status" value="1"/>
</dbReference>
<evidence type="ECO:0000256" key="6">
    <source>
        <dbReference type="ARBA" id="ARBA00047665"/>
    </source>
</evidence>
<reference evidence="11 12" key="1">
    <citation type="submission" date="2015-06" db="EMBL/GenBank/DDBJ databases">
        <title>Genome sequencing of Cronobacter sp. strain DJ34 isolated from petroleum contaminated sludge of Duliajan Oil Fields, Assam, India.</title>
        <authorList>
            <person name="Pal S."/>
            <person name="Banerjee T.D."/>
            <person name="Roy A."/>
            <person name="Sar P."/>
            <person name="Kazy S.K."/>
        </authorList>
    </citation>
    <scope>NUCLEOTIDE SEQUENCE [LARGE SCALE GENOMIC DNA]</scope>
    <source>
        <strain evidence="11 12">DJ34</strain>
    </source>
</reference>
<dbReference type="Pfam" id="PF08669">
    <property type="entry name" value="GCV_T_C"/>
    <property type="match status" value="1"/>
</dbReference>
<dbReference type="Gene3D" id="4.10.1250.10">
    <property type="entry name" value="Aminomethyltransferase fragment"/>
    <property type="match status" value="1"/>
</dbReference>
<feature type="domain" description="GCVT N-terminal" evidence="9">
    <location>
        <begin position="7"/>
        <end position="258"/>
    </location>
</feature>
<dbReference type="InterPro" id="IPR006222">
    <property type="entry name" value="GCVT_N"/>
</dbReference>
<dbReference type="GO" id="GO:0005829">
    <property type="term" value="C:cytosol"/>
    <property type="evidence" value="ECO:0007669"/>
    <property type="project" value="TreeGrafter"/>
</dbReference>
<comment type="subunit">
    <text evidence="7">The glycine cleavage system is composed of four proteins: P, T, L and H.</text>
</comment>
<dbReference type="EC" id="2.1.2.10" evidence="2 7"/>
<evidence type="ECO:0000256" key="7">
    <source>
        <dbReference type="HAMAP-Rule" id="MF_00259"/>
    </source>
</evidence>
<sequence length="365" mass="40065">MAQQTPLYEQHVQCGARMVDFHGWMMPLHYGSQIDEHHAVRNDAGMFDVSHMTIVDLRGERTREFLRYLLANDVAKLTQPGKALYTAMLTASAGVIDDLIVYFLAEDYFRLVVNSATREKDLAWINEHAEPFAVSVTVRDDLSLIAVQGPNAQQKAAALFNEAQRKAVAGMKPFFGVQADELFIATTGYTGEAGYEIAMPNENAAGFWAQLVEAGVKPCGLGARDTLRLEAGMNLYGQEMDEGVSPLAANMGWTIAWQPQERDFIGREALEAQREQGTEQLVGLVMKEKGVLRGGQPVHFTDELGRVREGVITSGSFSPTLGYSIALARVPAGIGDTAIVQIRNREMPVHVTKPIFVRAGKPVAQ</sequence>
<evidence type="ECO:0000256" key="3">
    <source>
        <dbReference type="ARBA" id="ARBA00022576"/>
    </source>
</evidence>
<proteinExistence type="inferred from homology"/>
<dbReference type="GO" id="GO:0008483">
    <property type="term" value="F:transaminase activity"/>
    <property type="evidence" value="ECO:0007669"/>
    <property type="project" value="UniProtKB-KW"/>
</dbReference>
<dbReference type="FunFam" id="4.10.1250.10:FF:000001">
    <property type="entry name" value="Aminomethyltransferase"/>
    <property type="match status" value="1"/>
</dbReference>
<protein>
    <recommendedName>
        <fullName evidence="2 7">Aminomethyltransferase</fullName>
        <ecNumber evidence="2 7">2.1.2.10</ecNumber>
    </recommendedName>
    <alternativeName>
        <fullName evidence="5 7">Glycine cleavage system T protein</fullName>
    </alternativeName>
</protein>
<dbReference type="OrthoDB" id="9774591at2"/>
<evidence type="ECO:0000313" key="11">
    <source>
        <dbReference type="EMBL" id="KMV34527.1"/>
    </source>
</evidence>
<comment type="catalytic activity">
    <reaction evidence="6 7">
        <text>N(6)-[(R)-S(8)-aminomethyldihydrolipoyl]-L-lysyl-[protein] + (6S)-5,6,7,8-tetrahydrofolate = N(6)-[(R)-dihydrolipoyl]-L-lysyl-[protein] + (6R)-5,10-methylene-5,6,7,8-tetrahydrofolate + NH4(+)</text>
        <dbReference type="Rhea" id="RHEA:16945"/>
        <dbReference type="Rhea" id="RHEA-COMP:10475"/>
        <dbReference type="Rhea" id="RHEA-COMP:10492"/>
        <dbReference type="ChEBI" id="CHEBI:15636"/>
        <dbReference type="ChEBI" id="CHEBI:28938"/>
        <dbReference type="ChEBI" id="CHEBI:57453"/>
        <dbReference type="ChEBI" id="CHEBI:83100"/>
        <dbReference type="ChEBI" id="CHEBI:83143"/>
        <dbReference type="EC" id="2.1.2.10"/>
    </reaction>
</comment>
<keyword evidence="4 7" id="KW-0808">Transferase</keyword>
<dbReference type="HAMAP" id="MF_00259">
    <property type="entry name" value="GcvT"/>
    <property type="match status" value="1"/>
</dbReference>
<dbReference type="Gene3D" id="2.40.30.110">
    <property type="entry name" value="Aminomethyltransferase beta-barrel domains"/>
    <property type="match status" value="1"/>
</dbReference>